<dbReference type="Pfam" id="PF00501">
    <property type="entry name" value="AMP-binding"/>
    <property type="match status" value="1"/>
</dbReference>
<dbReference type="Pfam" id="PF13193">
    <property type="entry name" value="AMP-binding_C"/>
    <property type="match status" value="1"/>
</dbReference>
<accession>A0A2J5I487</accession>
<dbReference type="PROSITE" id="PS00455">
    <property type="entry name" value="AMP_BINDING"/>
    <property type="match status" value="1"/>
</dbReference>
<evidence type="ECO:0000313" key="6">
    <source>
        <dbReference type="Proteomes" id="UP000235023"/>
    </source>
</evidence>
<sequence>MTQINVQERLQQTLAHLQPNPTPPQLSIVQGPTDQPLWNITLGRLLERQRAQYGSLECVVFPWSGVRWTYAQLDEQANRLAKGLLAMGISKGDRIGIMAGNCEEYVVVFFAAARVGAILVVLNNTYTPLELYYALDHSECRLLFITPHIGRHSLHEALTHLGPRPKDTTASQSLEEVVLLRDDASNSRDYPTFTRYSQVLQRGEHLPTDALALREGELSPDDVCNLQYTSGSTGSPKAAMLTHHNLVNNARFIGDRMAFTSHDILCCPPPLFHCFGLVLGLLAVLTHGAKIVFPAETFDAPAVLRAISDEACTALHGVPTMFESILALPKPEGFVSMLRTGIIAGAPVPKPLMERLLGELNMTQFTSSYGLTEASPTCFNALTTDTIPTRLETVGRVMPHARAKIIDAAGSIVPVGQRGELCMAGYQLSKGYWKNEAKTAEAFVADAQGTRWLKTGDEALFTPDGHCTITGRFKDIIIRGGENIYPLEIEERLGEHADVVRAVVVGVPDARYGEVVAAFVLLGRGRGRRPGEEELREWTRMTLGRHKAPVHFFCFGEEGVEKDVPVTGSGKVRKGELRDVAVRVLEARRQLVCQI</sequence>
<gene>
    <name evidence="5" type="ORF">BDW42DRAFT_199204</name>
</gene>
<dbReference type="PANTHER" id="PTHR43201:SF6">
    <property type="entry name" value="ACYL COA SYNTHETASE (EUROFUNG)"/>
    <property type="match status" value="1"/>
</dbReference>
<comment type="pathway">
    <text evidence="1">Siderophore biosynthesis.</text>
</comment>
<feature type="domain" description="AMP-binding enzyme C-terminal" evidence="4">
    <location>
        <begin position="488"/>
        <end position="571"/>
    </location>
</feature>
<dbReference type="Proteomes" id="UP000235023">
    <property type="component" value="Unassembled WGS sequence"/>
</dbReference>
<dbReference type="PANTHER" id="PTHR43201">
    <property type="entry name" value="ACYL-COA SYNTHETASE"/>
    <property type="match status" value="1"/>
</dbReference>
<proteinExistence type="inferred from homology"/>
<keyword evidence="6" id="KW-1185">Reference proteome</keyword>
<dbReference type="InterPro" id="IPR045851">
    <property type="entry name" value="AMP-bd_C_sf"/>
</dbReference>
<dbReference type="InterPro" id="IPR042099">
    <property type="entry name" value="ANL_N_sf"/>
</dbReference>
<comment type="similarity">
    <text evidence="2">Belongs to the ATP-dependent AMP-binding enzyme family.</text>
</comment>
<dbReference type="Gene3D" id="3.30.300.30">
    <property type="match status" value="1"/>
</dbReference>
<dbReference type="InterPro" id="IPR000873">
    <property type="entry name" value="AMP-dep_synth/lig_dom"/>
</dbReference>
<dbReference type="EMBL" id="KZ559509">
    <property type="protein sequence ID" value="PLN84699.1"/>
    <property type="molecule type" value="Genomic_DNA"/>
</dbReference>
<dbReference type="AlphaFoldDB" id="A0A2J5I487"/>
<dbReference type="SUPFAM" id="SSF56801">
    <property type="entry name" value="Acetyl-CoA synthetase-like"/>
    <property type="match status" value="1"/>
</dbReference>
<reference evidence="6" key="1">
    <citation type="submission" date="2017-12" db="EMBL/GenBank/DDBJ databases">
        <authorList>
            <consortium name="DOE Joint Genome Institute"/>
            <person name="Mondo S.J."/>
            <person name="Kjaerbolling I."/>
            <person name="Vesth T.C."/>
            <person name="Frisvad J.C."/>
            <person name="Nybo J.L."/>
            <person name="Theobald S."/>
            <person name="Kuo A."/>
            <person name="Bowyer P."/>
            <person name="Matsuda Y."/>
            <person name="Lyhne E.K."/>
            <person name="Kogle M.E."/>
            <person name="Clum A."/>
            <person name="Lipzen A."/>
            <person name="Salamov A."/>
            <person name="Ngan C.Y."/>
            <person name="Daum C."/>
            <person name="Chiniquy J."/>
            <person name="Barry K."/>
            <person name="LaButti K."/>
            <person name="Haridas S."/>
            <person name="Simmons B.A."/>
            <person name="Magnuson J.K."/>
            <person name="Mortensen U.H."/>
            <person name="Larsen T.O."/>
            <person name="Grigoriev I.V."/>
            <person name="Baker S.E."/>
            <person name="Andersen M.R."/>
            <person name="Nordberg H.P."/>
            <person name="Cantor M.N."/>
            <person name="Hua S.X."/>
        </authorList>
    </citation>
    <scope>NUCLEOTIDE SEQUENCE [LARGE SCALE GENOMIC DNA]</scope>
    <source>
        <strain evidence="6">IBT 19404</strain>
    </source>
</reference>
<evidence type="ECO:0000259" key="4">
    <source>
        <dbReference type="Pfam" id="PF13193"/>
    </source>
</evidence>
<evidence type="ECO:0000256" key="1">
    <source>
        <dbReference type="ARBA" id="ARBA00004924"/>
    </source>
</evidence>
<name>A0A2J5I487_9EURO</name>
<feature type="domain" description="AMP-dependent synthetase/ligase" evidence="3">
    <location>
        <begin position="46"/>
        <end position="433"/>
    </location>
</feature>
<dbReference type="Gene3D" id="3.40.50.12780">
    <property type="entry name" value="N-terminal domain of ligase-like"/>
    <property type="match status" value="1"/>
</dbReference>
<dbReference type="OrthoDB" id="10253115at2759"/>
<dbReference type="FunFam" id="3.40.50.12780:FF:000003">
    <property type="entry name" value="Long-chain-fatty-acid--CoA ligase FadD"/>
    <property type="match status" value="1"/>
</dbReference>
<evidence type="ECO:0000313" key="5">
    <source>
        <dbReference type="EMBL" id="PLN84699.1"/>
    </source>
</evidence>
<evidence type="ECO:0000256" key="2">
    <source>
        <dbReference type="ARBA" id="ARBA00006432"/>
    </source>
</evidence>
<protein>
    <submittedName>
        <fullName evidence="5">Acetyl-CoA synthetase-like protein</fullName>
    </submittedName>
</protein>
<dbReference type="InterPro" id="IPR025110">
    <property type="entry name" value="AMP-bd_C"/>
</dbReference>
<dbReference type="GO" id="GO:0031956">
    <property type="term" value="F:medium-chain fatty acid-CoA ligase activity"/>
    <property type="evidence" value="ECO:0007669"/>
    <property type="project" value="TreeGrafter"/>
</dbReference>
<organism evidence="5 6">
    <name type="scientific">Aspergillus taichungensis</name>
    <dbReference type="NCBI Taxonomy" id="482145"/>
    <lineage>
        <taxon>Eukaryota</taxon>
        <taxon>Fungi</taxon>
        <taxon>Dikarya</taxon>
        <taxon>Ascomycota</taxon>
        <taxon>Pezizomycotina</taxon>
        <taxon>Eurotiomycetes</taxon>
        <taxon>Eurotiomycetidae</taxon>
        <taxon>Eurotiales</taxon>
        <taxon>Aspergillaceae</taxon>
        <taxon>Aspergillus</taxon>
        <taxon>Aspergillus subgen. Circumdati</taxon>
    </lineage>
</organism>
<evidence type="ECO:0000259" key="3">
    <source>
        <dbReference type="Pfam" id="PF00501"/>
    </source>
</evidence>
<dbReference type="InterPro" id="IPR020845">
    <property type="entry name" value="AMP-binding_CS"/>
</dbReference>
<dbReference type="GO" id="GO:0006631">
    <property type="term" value="P:fatty acid metabolic process"/>
    <property type="evidence" value="ECO:0007669"/>
    <property type="project" value="TreeGrafter"/>
</dbReference>